<dbReference type="InterPro" id="IPR015995">
    <property type="entry name" value="MlrC_N"/>
</dbReference>
<evidence type="ECO:0000313" key="3">
    <source>
        <dbReference type="EMBL" id="EFQ06799.1"/>
    </source>
</evidence>
<dbReference type="OrthoDB" id="9815420at2"/>
<feature type="domain" description="Microcystin LR degradation protein MlrC C-terminal" evidence="1">
    <location>
        <begin position="296"/>
        <end position="470"/>
    </location>
</feature>
<dbReference type="EMBL" id="AECU01000136">
    <property type="protein sequence ID" value="EFQ06799.1"/>
    <property type="molecule type" value="Genomic_DNA"/>
</dbReference>
<comment type="caution">
    <text evidence="3">The sequence shown here is derived from an EMBL/GenBank/DDBJ whole genome shotgun (WGS) entry which is preliminary data.</text>
</comment>
<name>E2ZJ39_9FIRM</name>
<proteinExistence type="predicted"/>
<dbReference type="RefSeq" id="WP_005942534.1">
    <property type="nucleotide sequence ID" value="NZ_GL538328.1"/>
</dbReference>
<dbReference type="HOGENOM" id="CLU_028172_2_0_9"/>
<organism evidence="3 4">
    <name type="scientific">Faecalibacterium cf. prausnitzii KLE1255</name>
    <dbReference type="NCBI Taxonomy" id="748224"/>
    <lineage>
        <taxon>Bacteria</taxon>
        <taxon>Bacillati</taxon>
        <taxon>Bacillota</taxon>
        <taxon>Clostridia</taxon>
        <taxon>Eubacteriales</taxon>
        <taxon>Oscillospiraceae</taxon>
        <taxon>Faecalibacterium</taxon>
    </lineage>
</organism>
<feature type="domain" description="Microcystin LR degradation protein MlrC N-terminal" evidence="2">
    <location>
        <begin position="4"/>
        <end position="286"/>
    </location>
</feature>
<dbReference type="Pfam" id="PF07364">
    <property type="entry name" value="DUF1485"/>
    <property type="match status" value="1"/>
</dbReference>
<sequence>MSKRVLVAQFVTESNANIPYKTDLENYDLRFGEDAISQMNMGTVFADAGIEVVPSVYANGFSGGVVTRNAFDYIENRLLNDIRANLGTLDGMFLHLHGASEVEDIGSGDHHILKEVRKLVGPYMPIVVACDPHGNLCKEYVDGTTVIRSYRESPHTDLADTVKTCCRYLVDLLEHRRNIRPAYRKLPLILGGEQSVSADEPVRSINQYMDEMEKDPRILSASWHVGYIRHDTDVAGCGVVVVPNSEADQDYAEQKVDELAAYVWERRHEFHYTGLTQEPEEAIQSALNCPGKPVFLTDSGDNTTSGSVGANTWVLRQVMALPDTKGKNFLFGCITDPAVVAQLADVPEGTKTHIRLGMDLDELSRPVELDVTVKHNGRLEGFMGYEGDYGACVLVSVEGYPIDIIIAEASHAVVELHQFEAAGAHCADYGVVIVKQGYIFPELKELGALCVMSLTDGATLQDTRRLPFKRIMRPMFPVDDI</sequence>
<evidence type="ECO:0000313" key="4">
    <source>
        <dbReference type="Proteomes" id="UP000006028"/>
    </source>
</evidence>
<dbReference type="Proteomes" id="UP000006028">
    <property type="component" value="Unassembled WGS sequence"/>
</dbReference>
<dbReference type="Pfam" id="PF07171">
    <property type="entry name" value="MlrC_C"/>
    <property type="match status" value="1"/>
</dbReference>
<dbReference type="AlphaFoldDB" id="E2ZJ39"/>
<accession>E2ZJ39</accession>
<dbReference type="STRING" id="748224.HMPREF9436_01685"/>
<reference evidence="3 4" key="1">
    <citation type="submission" date="2010-08" db="EMBL/GenBank/DDBJ databases">
        <authorList>
            <person name="Weinstock G."/>
            <person name="Sodergren E."/>
            <person name="Clifton S."/>
            <person name="Fulton L."/>
            <person name="Fulton B."/>
            <person name="Courtney L."/>
            <person name="Fronick C."/>
            <person name="Harrison M."/>
            <person name="Strong C."/>
            <person name="Farmer C."/>
            <person name="Delahaunty K."/>
            <person name="Markovic C."/>
            <person name="Hall O."/>
            <person name="Minx P."/>
            <person name="Tomlinson C."/>
            <person name="Mitreva M."/>
            <person name="Hou S."/>
            <person name="Chen J."/>
            <person name="Wollam A."/>
            <person name="Pepin K.H."/>
            <person name="Johnson M."/>
            <person name="Bhonagiri V."/>
            <person name="Zhang X."/>
            <person name="Suruliraj S."/>
            <person name="Warren W."/>
            <person name="Chinwalla A."/>
            <person name="Mardis E.R."/>
            <person name="Wilson R.K."/>
        </authorList>
    </citation>
    <scope>NUCLEOTIDE SEQUENCE [LARGE SCALE GENOMIC DNA]</scope>
    <source>
        <strain evidence="3 4">KLE1255</strain>
    </source>
</reference>
<dbReference type="eggNOG" id="COG5476">
    <property type="taxonomic scope" value="Bacteria"/>
</dbReference>
<protein>
    <submittedName>
        <fullName evidence="3">MlrC domain protein</fullName>
    </submittedName>
</protein>
<dbReference type="InterPro" id="IPR010799">
    <property type="entry name" value="MlrC_C"/>
</dbReference>
<dbReference type="BioCyc" id="FCF748224-HMP:GTSS-1742-MONOMER"/>
<gene>
    <name evidence="3" type="ORF">HMPREF9436_01685</name>
</gene>
<evidence type="ECO:0000259" key="1">
    <source>
        <dbReference type="Pfam" id="PF07171"/>
    </source>
</evidence>
<evidence type="ECO:0000259" key="2">
    <source>
        <dbReference type="Pfam" id="PF07364"/>
    </source>
</evidence>